<protein>
    <submittedName>
        <fullName evidence="2">Para-aminobenzoate synthase component I</fullName>
    </submittedName>
</protein>
<sequence length="254" mass="27148">ARHLGDLARLLDEFSALLALGVLQGPGTVIGQPGLQDVQVVGDARHRPTGHIQRQLLGLGQLDELIECLAVCGQCAAHVAAGQLRQLRDAALQFFDALAQGLGVLGIGTLGITLLMQAQAEDILVERRGLLEAIEALAQAIQRSDPDRRDHRRQGQHQRESQPQLAGHAQVGKTAICARLHCSLPPRAALGKLAGYPRAQSGNGAEDCTSHPGRNNGKKLRSRRFQNVGGRHDDACATAWKNPLGPGGRGRRPH</sequence>
<dbReference type="EMBL" id="AWUE01002333">
    <property type="protein sequence ID" value="OMP14042.1"/>
    <property type="molecule type" value="Genomic_DNA"/>
</dbReference>
<accession>A0A1R3L3X1</accession>
<organism evidence="2 3">
    <name type="scientific">Corchorus olitorius</name>
    <dbReference type="NCBI Taxonomy" id="93759"/>
    <lineage>
        <taxon>Eukaryota</taxon>
        <taxon>Viridiplantae</taxon>
        <taxon>Streptophyta</taxon>
        <taxon>Embryophyta</taxon>
        <taxon>Tracheophyta</taxon>
        <taxon>Spermatophyta</taxon>
        <taxon>Magnoliopsida</taxon>
        <taxon>eudicotyledons</taxon>
        <taxon>Gunneridae</taxon>
        <taxon>Pentapetalae</taxon>
        <taxon>rosids</taxon>
        <taxon>malvids</taxon>
        <taxon>Malvales</taxon>
        <taxon>Malvaceae</taxon>
        <taxon>Grewioideae</taxon>
        <taxon>Apeibeae</taxon>
        <taxon>Corchorus</taxon>
    </lineage>
</organism>
<dbReference type="AlphaFoldDB" id="A0A1R3L3X1"/>
<feature type="non-terminal residue" evidence="2">
    <location>
        <position position="1"/>
    </location>
</feature>
<reference evidence="3" key="1">
    <citation type="submission" date="2013-09" db="EMBL/GenBank/DDBJ databases">
        <title>Corchorus olitorius genome sequencing.</title>
        <authorList>
            <person name="Alam M."/>
            <person name="Haque M.S."/>
            <person name="Islam M.S."/>
            <person name="Emdad E.M."/>
            <person name="Islam M.M."/>
            <person name="Ahmed B."/>
            <person name="Halim A."/>
            <person name="Hossen Q.M.M."/>
            <person name="Hossain M.Z."/>
            <person name="Ahmed R."/>
            <person name="Khan M.M."/>
            <person name="Islam R."/>
            <person name="Rashid M.M."/>
            <person name="Khan S.A."/>
            <person name="Rahman M.S."/>
            <person name="Alam M."/>
            <person name="Yahiya A.S."/>
            <person name="Khan M.S."/>
            <person name="Azam M.S."/>
            <person name="Haque T."/>
            <person name="Lashkar M.Z.H."/>
            <person name="Akhand A.I."/>
            <person name="Morshed G."/>
            <person name="Roy S."/>
            <person name="Uddin K.S."/>
            <person name="Rabeya T."/>
            <person name="Hossain A.S."/>
            <person name="Chowdhury A."/>
            <person name="Snigdha A.R."/>
            <person name="Mortoza M.S."/>
            <person name="Matin S.A."/>
            <person name="Hoque S.M.E."/>
            <person name="Islam M.K."/>
            <person name="Roy D.K."/>
            <person name="Haider R."/>
            <person name="Moosa M.M."/>
            <person name="Elias S.M."/>
            <person name="Hasan A.M."/>
            <person name="Jahan S."/>
            <person name="Shafiuddin M."/>
            <person name="Mahmood N."/>
            <person name="Shommy N.S."/>
        </authorList>
    </citation>
    <scope>NUCLEOTIDE SEQUENCE [LARGE SCALE GENOMIC DNA]</scope>
    <source>
        <strain evidence="3">cv. O-4</strain>
    </source>
</reference>
<feature type="region of interest" description="Disordered" evidence="1">
    <location>
        <begin position="142"/>
        <end position="168"/>
    </location>
</feature>
<comment type="caution">
    <text evidence="2">The sequence shown here is derived from an EMBL/GenBank/DDBJ whole genome shotgun (WGS) entry which is preliminary data.</text>
</comment>
<proteinExistence type="predicted"/>
<gene>
    <name evidence="2" type="ORF">COLO4_00379</name>
</gene>
<feature type="region of interest" description="Disordered" evidence="1">
    <location>
        <begin position="199"/>
        <end position="254"/>
    </location>
</feature>
<keyword evidence="3" id="KW-1185">Reference proteome</keyword>
<evidence type="ECO:0000313" key="2">
    <source>
        <dbReference type="EMBL" id="OMP14042.1"/>
    </source>
</evidence>
<dbReference type="Proteomes" id="UP000187203">
    <property type="component" value="Unassembled WGS sequence"/>
</dbReference>
<evidence type="ECO:0000313" key="3">
    <source>
        <dbReference type="Proteomes" id="UP000187203"/>
    </source>
</evidence>
<evidence type="ECO:0000256" key="1">
    <source>
        <dbReference type="SAM" id="MobiDB-lite"/>
    </source>
</evidence>
<name>A0A1R3L3X1_9ROSI</name>